<reference evidence="2" key="1">
    <citation type="journal article" date="2017" name="Genome Biol.">
        <title>Comparative genomics reveals high biological diversity and specific adaptations in the industrially and medically important fungal genus Aspergillus.</title>
        <authorList>
            <person name="de Vries R.P."/>
            <person name="Riley R."/>
            <person name="Wiebenga A."/>
            <person name="Aguilar-Osorio G."/>
            <person name="Amillis S."/>
            <person name="Uchima C.A."/>
            <person name="Anderluh G."/>
            <person name="Asadollahi M."/>
            <person name="Askin M."/>
            <person name="Barry K."/>
            <person name="Battaglia E."/>
            <person name="Bayram O."/>
            <person name="Benocci T."/>
            <person name="Braus-Stromeyer S.A."/>
            <person name="Caldana C."/>
            <person name="Canovas D."/>
            <person name="Cerqueira G.C."/>
            <person name="Chen F."/>
            <person name="Chen W."/>
            <person name="Choi C."/>
            <person name="Clum A."/>
            <person name="Dos Santos R.A."/>
            <person name="Damasio A.R."/>
            <person name="Diallinas G."/>
            <person name="Emri T."/>
            <person name="Fekete E."/>
            <person name="Flipphi M."/>
            <person name="Freyberg S."/>
            <person name="Gallo A."/>
            <person name="Gournas C."/>
            <person name="Habgood R."/>
            <person name="Hainaut M."/>
            <person name="Harispe M.L."/>
            <person name="Henrissat B."/>
            <person name="Hilden K.S."/>
            <person name="Hope R."/>
            <person name="Hossain A."/>
            <person name="Karabika E."/>
            <person name="Karaffa L."/>
            <person name="Karanyi Z."/>
            <person name="Krasevec N."/>
            <person name="Kuo A."/>
            <person name="Kusch H."/>
            <person name="LaButti K."/>
            <person name="Lagendijk E.L."/>
            <person name="Lapidus A."/>
            <person name="Levasseur A."/>
            <person name="Lindquist E."/>
            <person name="Lipzen A."/>
            <person name="Logrieco A.F."/>
            <person name="MacCabe A."/>
            <person name="Maekelae M.R."/>
            <person name="Malavazi I."/>
            <person name="Melin P."/>
            <person name="Meyer V."/>
            <person name="Mielnichuk N."/>
            <person name="Miskei M."/>
            <person name="Molnar A.P."/>
            <person name="Mule G."/>
            <person name="Ngan C.Y."/>
            <person name="Orejas M."/>
            <person name="Orosz E."/>
            <person name="Ouedraogo J.P."/>
            <person name="Overkamp K.M."/>
            <person name="Park H.-S."/>
            <person name="Perrone G."/>
            <person name="Piumi F."/>
            <person name="Punt P.J."/>
            <person name="Ram A.F."/>
            <person name="Ramon A."/>
            <person name="Rauscher S."/>
            <person name="Record E."/>
            <person name="Riano-Pachon D.M."/>
            <person name="Robert V."/>
            <person name="Roehrig J."/>
            <person name="Ruller R."/>
            <person name="Salamov A."/>
            <person name="Salih N.S."/>
            <person name="Samson R.A."/>
            <person name="Sandor E."/>
            <person name="Sanguinetti M."/>
            <person name="Schuetze T."/>
            <person name="Sepcic K."/>
            <person name="Shelest E."/>
            <person name="Sherlock G."/>
            <person name="Sophianopoulou V."/>
            <person name="Squina F.M."/>
            <person name="Sun H."/>
            <person name="Susca A."/>
            <person name="Todd R.B."/>
            <person name="Tsang A."/>
            <person name="Unkles S.E."/>
            <person name="van de Wiele N."/>
            <person name="van Rossen-Uffink D."/>
            <person name="Oliveira J.V."/>
            <person name="Vesth T.C."/>
            <person name="Visser J."/>
            <person name="Yu J.-H."/>
            <person name="Zhou M."/>
            <person name="Andersen M.R."/>
            <person name="Archer D.B."/>
            <person name="Baker S.E."/>
            <person name="Benoit I."/>
            <person name="Brakhage A.A."/>
            <person name="Braus G.H."/>
            <person name="Fischer R."/>
            <person name="Frisvad J.C."/>
            <person name="Goldman G.H."/>
            <person name="Houbraken J."/>
            <person name="Oakley B."/>
            <person name="Pocsi I."/>
            <person name="Scazzocchio C."/>
            <person name="Seiboth B."/>
            <person name="vanKuyk P.A."/>
            <person name="Wortman J."/>
            <person name="Dyer P.S."/>
            <person name="Grigoriev I.V."/>
        </authorList>
    </citation>
    <scope>NUCLEOTIDE SEQUENCE [LARGE SCALE GENOMIC DNA]</scope>
    <source>
        <strain evidence="2">CBS 583.65</strain>
    </source>
</reference>
<organism evidence="1 2">
    <name type="scientific">Aspergillus versicolor CBS 583.65</name>
    <dbReference type="NCBI Taxonomy" id="1036611"/>
    <lineage>
        <taxon>Eukaryota</taxon>
        <taxon>Fungi</taxon>
        <taxon>Dikarya</taxon>
        <taxon>Ascomycota</taxon>
        <taxon>Pezizomycotina</taxon>
        <taxon>Eurotiomycetes</taxon>
        <taxon>Eurotiomycetidae</taxon>
        <taxon>Eurotiales</taxon>
        <taxon>Aspergillaceae</taxon>
        <taxon>Aspergillus</taxon>
        <taxon>Aspergillus subgen. Nidulantes</taxon>
    </lineage>
</organism>
<dbReference type="VEuPathDB" id="FungiDB:ASPVEDRAFT_820461"/>
<name>A0A1L9PTW4_ASPVE</name>
<keyword evidence="2" id="KW-1185">Reference proteome</keyword>
<proteinExistence type="predicted"/>
<dbReference type="GeneID" id="63732638"/>
<accession>A0A1L9PTW4</accession>
<dbReference type="AlphaFoldDB" id="A0A1L9PTW4"/>
<dbReference type="EMBL" id="KV878132">
    <property type="protein sequence ID" value="OJJ04865.1"/>
    <property type="molecule type" value="Genomic_DNA"/>
</dbReference>
<evidence type="ECO:0000313" key="2">
    <source>
        <dbReference type="Proteomes" id="UP000184073"/>
    </source>
</evidence>
<sequence length="134" mass="14882">MLPCLSFILRVIQTLTRWNGLIPAVLHTCGHDIIHGCCASQPQLPAVDSWDGVFPPGLLESSKARCFISWLHASLFEKARRAVVAMLGIGCNRRSLRKYVCLQEHTPTRHIGGIVTIRLLALISFTPVAVRTRI</sequence>
<gene>
    <name evidence="1" type="ORF">ASPVEDRAFT_820461</name>
</gene>
<protein>
    <submittedName>
        <fullName evidence="1">Uncharacterized protein</fullName>
    </submittedName>
</protein>
<dbReference type="Proteomes" id="UP000184073">
    <property type="component" value="Unassembled WGS sequence"/>
</dbReference>
<evidence type="ECO:0000313" key="1">
    <source>
        <dbReference type="EMBL" id="OJJ04865.1"/>
    </source>
</evidence>
<dbReference type="OrthoDB" id="4510984at2759"/>
<dbReference type="RefSeq" id="XP_040670627.1">
    <property type="nucleotide sequence ID" value="XM_040817127.1"/>
</dbReference>